<dbReference type="Proteomes" id="UP001054252">
    <property type="component" value="Unassembled WGS sequence"/>
</dbReference>
<reference evidence="1 2" key="1">
    <citation type="journal article" date="2021" name="Commun. Biol.">
        <title>The genome of Shorea leprosula (Dipterocarpaceae) highlights the ecological relevance of drought in aseasonal tropical rainforests.</title>
        <authorList>
            <person name="Ng K.K.S."/>
            <person name="Kobayashi M.J."/>
            <person name="Fawcett J.A."/>
            <person name="Hatakeyama M."/>
            <person name="Paape T."/>
            <person name="Ng C.H."/>
            <person name="Ang C.C."/>
            <person name="Tnah L.H."/>
            <person name="Lee C.T."/>
            <person name="Nishiyama T."/>
            <person name="Sese J."/>
            <person name="O'Brien M.J."/>
            <person name="Copetti D."/>
            <person name="Mohd Noor M.I."/>
            <person name="Ong R.C."/>
            <person name="Putra M."/>
            <person name="Sireger I.Z."/>
            <person name="Indrioko S."/>
            <person name="Kosugi Y."/>
            <person name="Izuno A."/>
            <person name="Isagi Y."/>
            <person name="Lee S.L."/>
            <person name="Shimizu K.K."/>
        </authorList>
    </citation>
    <scope>NUCLEOTIDE SEQUENCE [LARGE SCALE GENOMIC DNA]</scope>
    <source>
        <strain evidence="1">214</strain>
    </source>
</reference>
<protein>
    <submittedName>
        <fullName evidence="1">Uncharacterized protein</fullName>
    </submittedName>
</protein>
<evidence type="ECO:0000313" key="1">
    <source>
        <dbReference type="EMBL" id="GKU88136.1"/>
    </source>
</evidence>
<organism evidence="1 2">
    <name type="scientific">Rubroshorea leprosula</name>
    <dbReference type="NCBI Taxonomy" id="152421"/>
    <lineage>
        <taxon>Eukaryota</taxon>
        <taxon>Viridiplantae</taxon>
        <taxon>Streptophyta</taxon>
        <taxon>Embryophyta</taxon>
        <taxon>Tracheophyta</taxon>
        <taxon>Spermatophyta</taxon>
        <taxon>Magnoliopsida</taxon>
        <taxon>eudicotyledons</taxon>
        <taxon>Gunneridae</taxon>
        <taxon>Pentapetalae</taxon>
        <taxon>rosids</taxon>
        <taxon>malvids</taxon>
        <taxon>Malvales</taxon>
        <taxon>Dipterocarpaceae</taxon>
        <taxon>Rubroshorea</taxon>
    </lineage>
</organism>
<name>A0AAV5HLL1_9ROSI</name>
<keyword evidence="2" id="KW-1185">Reference proteome</keyword>
<dbReference type="EMBL" id="BPVZ01000002">
    <property type="protein sequence ID" value="GKU88136.1"/>
    <property type="molecule type" value="Genomic_DNA"/>
</dbReference>
<accession>A0AAV5HLL1</accession>
<proteinExistence type="predicted"/>
<comment type="caution">
    <text evidence="1">The sequence shown here is derived from an EMBL/GenBank/DDBJ whole genome shotgun (WGS) entry which is preliminary data.</text>
</comment>
<sequence>MPPTPWVKVGWIKFFPEFSSQSTITSHFSSSHWSSP</sequence>
<gene>
    <name evidence="1" type="ORF">SLEP1_g2437</name>
</gene>
<dbReference type="AlphaFoldDB" id="A0AAV5HLL1"/>
<evidence type="ECO:0000313" key="2">
    <source>
        <dbReference type="Proteomes" id="UP001054252"/>
    </source>
</evidence>